<gene>
    <name evidence="1" type="ORF">GLAREA_02710</name>
</gene>
<sequence length="108" mass="12415">MTAAGLEQLVEEVSRECSSHHLPQRRPSKECPSCEDANRVLIISSWLKSVESILYEQLGAGDIEEDSFDHKLQKESIWARQEVELVLVKAEIRRLRDKVEKLETQAKL</sequence>
<name>S3D437_GLAL2</name>
<organism evidence="1 2">
    <name type="scientific">Glarea lozoyensis (strain ATCC 20868 / MF5171)</name>
    <dbReference type="NCBI Taxonomy" id="1116229"/>
    <lineage>
        <taxon>Eukaryota</taxon>
        <taxon>Fungi</taxon>
        <taxon>Dikarya</taxon>
        <taxon>Ascomycota</taxon>
        <taxon>Pezizomycotina</taxon>
        <taxon>Leotiomycetes</taxon>
        <taxon>Helotiales</taxon>
        <taxon>Helotiaceae</taxon>
        <taxon>Glarea</taxon>
    </lineage>
</organism>
<dbReference type="Proteomes" id="UP000016922">
    <property type="component" value="Unassembled WGS sequence"/>
</dbReference>
<dbReference type="RefSeq" id="XP_008085986.1">
    <property type="nucleotide sequence ID" value="XM_008087795.1"/>
</dbReference>
<dbReference type="GeneID" id="19461766"/>
<dbReference type="KEGG" id="glz:GLAREA_02710"/>
<accession>S3D437</accession>
<protein>
    <submittedName>
        <fullName evidence="1">Uncharacterized protein</fullName>
    </submittedName>
</protein>
<evidence type="ECO:0000313" key="2">
    <source>
        <dbReference type="Proteomes" id="UP000016922"/>
    </source>
</evidence>
<reference evidence="1 2" key="1">
    <citation type="journal article" date="2013" name="BMC Genomics">
        <title>Genomics-driven discovery of the pneumocandin biosynthetic gene cluster in the fungus Glarea lozoyensis.</title>
        <authorList>
            <person name="Chen L."/>
            <person name="Yue Q."/>
            <person name="Zhang X."/>
            <person name="Xiang M."/>
            <person name="Wang C."/>
            <person name="Li S."/>
            <person name="Che Y."/>
            <person name="Ortiz-Lopez F.J."/>
            <person name="Bills G.F."/>
            <person name="Liu X."/>
            <person name="An Z."/>
        </authorList>
    </citation>
    <scope>NUCLEOTIDE SEQUENCE [LARGE SCALE GENOMIC DNA]</scope>
    <source>
        <strain evidence="2">ATCC 20868 / MF5171</strain>
    </source>
</reference>
<evidence type="ECO:0000313" key="1">
    <source>
        <dbReference type="EMBL" id="EPE26796.1"/>
    </source>
</evidence>
<dbReference type="AlphaFoldDB" id="S3D437"/>
<keyword evidence="2" id="KW-1185">Reference proteome</keyword>
<proteinExistence type="predicted"/>
<dbReference type="HOGENOM" id="CLU_2197245_0_0_1"/>
<dbReference type="EMBL" id="KE145370">
    <property type="protein sequence ID" value="EPE26796.1"/>
    <property type="molecule type" value="Genomic_DNA"/>
</dbReference>